<feature type="compositionally biased region" description="Basic and acidic residues" evidence="14">
    <location>
        <begin position="22"/>
        <end position="31"/>
    </location>
</feature>
<dbReference type="RefSeq" id="WP_082089573.1">
    <property type="nucleotide sequence ID" value="NZ_KQ034005.1"/>
</dbReference>
<keyword evidence="4" id="KW-0645">Protease</keyword>
<comment type="similarity">
    <text evidence="2">In the N-terminal section; belongs to the glycosyltransferase 51 family.</text>
</comment>
<evidence type="ECO:0000313" key="18">
    <source>
        <dbReference type="EMBL" id="KJY59656.1"/>
    </source>
</evidence>
<evidence type="ECO:0000256" key="5">
    <source>
        <dbReference type="ARBA" id="ARBA00022676"/>
    </source>
</evidence>
<dbReference type="GO" id="GO:0009252">
    <property type="term" value="P:peptidoglycan biosynthetic process"/>
    <property type="evidence" value="ECO:0007669"/>
    <property type="project" value="UniProtKB-KW"/>
</dbReference>
<evidence type="ECO:0000256" key="14">
    <source>
        <dbReference type="SAM" id="MobiDB-lite"/>
    </source>
</evidence>
<keyword evidence="5" id="KW-0328">Glycosyltransferase</keyword>
<dbReference type="AlphaFoldDB" id="A0A0F4LQ19"/>
<evidence type="ECO:0000256" key="3">
    <source>
        <dbReference type="ARBA" id="ARBA00022645"/>
    </source>
</evidence>
<dbReference type="SUPFAM" id="SSF53955">
    <property type="entry name" value="Lysozyme-like"/>
    <property type="match status" value="1"/>
</dbReference>
<dbReference type="NCBIfam" id="TIGR02074">
    <property type="entry name" value="PBP_1a_fam"/>
    <property type="match status" value="1"/>
</dbReference>
<keyword evidence="8" id="KW-0133">Cell shape</keyword>
<evidence type="ECO:0000256" key="13">
    <source>
        <dbReference type="ARBA" id="ARBA00049902"/>
    </source>
</evidence>
<dbReference type="InterPro" id="IPR001460">
    <property type="entry name" value="PCN-bd_Tpept"/>
</dbReference>
<comment type="catalytic activity">
    <reaction evidence="13">
        <text>[GlcNAc-(1-&gt;4)-Mur2Ac(oyl-L-Ala-gamma-D-Glu-L-Lys-D-Ala-D-Ala)](n)-di-trans,octa-cis-undecaprenyl diphosphate + beta-D-GlcNAc-(1-&gt;4)-Mur2Ac(oyl-L-Ala-gamma-D-Glu-L-Lys-D-Ala-D-Ala)-di-trans,octa-cis-undecaprenyl diphosphate = [GlcNAc-(1-&gt;4)-Mur2Ac(oyl-L-Ala-gamma-D-Glu-L-Lys-D-Ala-D-Ala)](n+1)-di-trans,octa-cis-undecaprenyl diphosphate + di-trans,octa-cis-undecaprenyl diphosphate + H(+)</text>
        <dbReference type="Rhea" id="RHEA:23708"/>
        <dbReference type="Rhea" id="RHEA-COMP:9602"/>
        <dbReference type="Rhea" id="RHEA-COMP:9603"/>
        <dbReference type="ChEBI" id="CHEBI:15378"/>
        <dbReference type="ChEBI" id="CHEBI:58405"/>
        <dbReference type="ChEBI" id="CHEBI:60033"/>
        <dbReference type="ChEBI" id="CHEBI:78435"/>
        <dbReference type="EC" id="2.4.99.28"/>
    </reaction>
</comment>
<dbReference type="GO" id="GO:0071555">
    <property type="term" value="P:cell wall organization"/>
    <property type="evidence" value="ECO:0007669"/>
    <property type="project" value="UniProtKB-KW"/>
</dbReference>
<dbReference type="SUPFAM" id="SSF56601">
    <property type="entry name" value="beta-lactamase/transpeptidase-like"/>
    <property type="match status" value="1"/>
</dbReference>
<comment type="caution">
    <text evidence="18">The sequence shown here is derived from an EMBL/GenBank/DDBJ whole genome shotgun (WGS) entry which is preliminary data.</text>
</comment>
<organism evidence="18 19">
    <name type="scientific">Lactobacillus apis</name>
    <dbReference type="NCBI Taxonomy" id="303541"/>
    <lineage>
        <taxon>Bacteria</taxon>
        <taxon>Bacillati</taxon>
        <taxon>Bacillota</taxon>
        <taxon>Bacilli</taxon>
        <taxon>Lactobacillales</taxon>
        <taxon>Lactobacillaceae</taxon>
        <taxon>Lactobacillus</taxon>
    </lineage>
</organism>
<evidence type="ECO:0000259" key="17">
    <source>
        <dbReference type="Pfam" id="PF00912"/>
    </source>
</evidence>
<evidence type="ECO:0000256" key="9">
    <source>
        <dbReference type="ARBA" id="ARBA00022984"/>
    </source>
</evidence>
<keyword evidence="15" id="KW-0812">Transmembrane</keyword>
<keyword evidence="15" id="KW-1133">Transmembrane helix</keyword>
<dbReference type="FunFam" id="1.10.3810.10:FF:000001">
    <property type="entry name" value="Penicillin-binding protein 1A"/>
    <property type="match status" value="1"/>
</dbReference>
<sequence length="744" mass="84179">MKKNKDIKSSPLDVYNFSSDSEESKQVTEYDTRDEDEFYDDFDNDVSEHRSRVDQNHTSASNWLKKILSFIFFLLMLAVLSGIGLFAYYAKDAPVISTAKLQSGGSSSLYTTDGKLLLSLGSDKRNYLKSSEIPQQLKDAIVSVEDKRFYHEPLGIDPIRIVGSFADNIIGHDISSGGSSITQQLVKLSVFSTDASQRTLRRKAQEAWLAMQISREYPKEQILEFYINKVYMNYNNYGIGTAANYYFDKDVSELNLSQTALLAGMPNAPTVYDPYLHPSSAKYRRDIVLAAMFNNGKITKYQYRQALNTSITDGLVKKHADDFSLTRKIDDPYIKEAVNEVKEKGFDPYTSNLKITVNIDQDAQNHLYDLANGTKIPFTNKKMQVGSTIIDPTNGHVLAIIGGRHLPNVQLGLNRAAQTTRSTGSSIKPILDYAPAIEYKHWSTAQSLLDTPYTYAGTNIQLYDWDNRYLGPVSMRYALEQSRNVPAVRTLETVGLIRASKFAKRMGINIEQKQGLSVAIGANASSIQMAGAYSALADDGIYHKPQFVSKIETPDGIIQNYDAHGTRVMKDSTAYMITDMLKGVITKGSGTQAKIKDVYQAGKTGTVKYSNEELKAYPSYQGTPKDSWFVGYTKNYVMSVWSGYDNLKDGQISGNGQNAAQVLYREMMSYLMREVANRDWDKPDSVVTRNGELYVKGHAPKLPKRRTPRVPYNQSRTYYYRNNTRYYYYRRYPYQSNQRQNQNR</sequence>
<dbReference type="PATRIC" id="fig|303541.3.peg.60"/>
<keyword evidence="10" id="KW-0511">Multifunctional enzyme</keyword>
<dbReference type="InterPro" id="IPR023346">
    <property type="entry name" value="Lysozyme-like_dom_sf"/>
</dbReference>
<name>A0A0F4LQ19_9LACO</name>
<keyword evidence="15" id="KW-0472">Membrane</keyword>
<evidence type="ECO:0000256" key="1">
    <source>
        <dbReference type="ARBA" id="ARBA00007090"/>
    </source>
</evidence>
<dbReference type="EMBL" id="JXLG01000016">
    <property type="protein sequence ID" value="KJY59656.1"/>
    <property type="molecule type" value="Genomic_DNA"/>
</dbReference>
<dbReference type="InterPro" id="IPR050396">
    <property type="entry name" value="Glycosyltr_51/Transpeptidase"/>
</dbReference>
<keyword evidence="6" id="KW-0808">Transferase</keyword>
<keyword evidence="11" id="KW-0961">Cell wall biogenesis/degradation</keyword>
<dbReference type="GO" id="GO:0006508">
    <property type="term" value="P:proteolysis"/>
    <property type="evidence" value="ECO:0007669"/>
    <property type="project" value="UniProtKB-KW"/>
</dbReference>
<gene>
    <name evidence="18" type="primary">pbp1A</name>
    <name evidence="18" type="ORF">JF72_14880</name>
</gene>
<protein>
    <submittedName>
        <fullName evidence="18">Penicillin-binding protein 1A</fullName>
    </submittedName>
</protein>
<feature type="domain" description="Glycosyl transferase family 51" evidence="17">
    <location>
        <begin position="114"/>
        <end position="292"/>
    </location>
</feature>
<keyword evidence="19" id="KW-1185">Reference proteome</keyword>
<geneLocation type="plasmid" evidence="18">
    <name>pHma11p1</name>
</geneLocation>
<dbReference type="PANTHER" id="PTHR32282:SF29">
    <property type="entry name" value="PENICILLIN-BINDING PROTEIN 1A"/>
    <property type="match status" value="1"/>
</dbReference>
<dbReference type="PANTHER" id="PTHR32282">
    <property type="entry name" value="BINDING PROTEIN TRANSPEPTIDASE, PUTATIVE-RELATED"/>
    <property type="match status" value="1"/>
</dbReference>
<evidence type="ECO:0000256" key="11">
    <source>
        <dbReference type="ARBA" id="ARBA00023316"/>
    </source>
</evidence>
<evidence type="ECO:0000256" key="6">
    <source>
        <dbReference type="ARBA" id="ARBA00022679"/>
    </source>
</evidence>
<dbReference type="InterPro" id="IPR001264">
    <property type="entry name" value="Glyco_trans_51"/>
</dbReference>
<dbReference type="GO" id="GO:0008658">
    <property type="term" value="F:penicillin binding"/>
    <property type="evidence" value="ECO:0007669"/>
    <property type="project" value="InterPro"/>
</dbReference>
<evidence type="ECO:0000256" key="7">
    <source>
        <dbReference type="ARBA" id="ARBA00022801"/>
    </source>
</evidence>
<comment type="similarity">
    <text evidence="1">In the C-terminal section; belongs to the transpeptidase family.</text>
</comment>
<keyword evidence="18" id="KW-0614">Plasmid</keyword>
<comment type="catalytic activity">
    <reaction evidence="12">
        <text>Preferential cleavage: (Ac)2-L-Lys-D-Ala-|-D-Ala. Also transpeptidation of peptidyl-alanyl moieties that are N-acyl substituents of D-alanine.</text>
        <dbReference type="EC" id="3.4.16.4"/>
    </reaction>
</comment>
<evidence type="ECO:0000259" key="16">
    <source>
        <dbReference type="Pfam" id="PF00905"/>
    </source>
</evidence>
<evidence type="ECO:0000256" key="4">
    <source>
        <dbReference type="ARBA" id="ARBA00022670"/>
    </source>
</evidence>
<evidence type="ECO:0000256" key="2">
    <source>
        <dbReference type="ARBA" id="ARBA00007739"/>
    </source>
</evidence>
<keyword evidence="7" id="KW-0378">Hydrolase</keyword>
<evidence type="ECO:0000256" key="12">
    <source>
        <dbReference type="ARBA" id="ARBA00034000"/>
    </source>
</evidence>
<dbReference type="Proteomes" id="UP000033682">
    <property type="component" value="Plasmid pHma11p1"/>
</dbReference>
<dbReference type="InterPro" id="IPR012338">
    <property type="entry name" value="Beta-lactam/transpept-like"/>
</dbReference>
<feature type="transmembrane region" description="Helical" evidence="15">
    <location>
        <begin position="67"/>
        <end position="90"/>
    </location>
</feature>
<accession>A0A0F4LQ19</accession>
<dbReference type="Pfam" id="PF00912">
    <property type="entry name" value="Transgly"/>
    <property type="match status" value="1"/>
</dbReference>
<dbReference type="GO" id="GO:0009002">
    <property type="term" value="F:serine-type D-Ala-D-Ala carboxypeptidase activity"/>
    <property type="evidence" value="ECO:0007669"/>
    <property type="project" value="UniProtKB-EC"/>
</dbReference>
<feature type="domain" description="Penicillin-binding protein transpeptidase" evidence="16">
    <location>
        <begin position="388"/>
        <end position="667"/>
    </location>
</feature>
<feature type="region of interest" description="Disordered" evidence="14">
    <location>
        <begin position="1"/>
        <end position="35"/>
    </location>
</feature>
<dbReference type="HOGENOM" id="CLU_006354_2_5_9"/>
<evidence type="ECO:0000256" key="8">
    <source>
        <dbReference type="ARBA" id="ARBA00022960"/>
    </source>
</evidence>
<dbReference type="InterPro" id="IPR036950">
    <property type="entry name" value="PBP_transglycosylase"/>
</dbReference>
<keyword evidence="9" id="KW-0573">Peptidoglycan synthesis</keyword>
<keyword evidence="3" id="KW-0121">Carboxypeptidase</keyword>
<evidence type="ECO:0000256" key="10">
    <source>
        <dbReference type="ARBA" id="ARBA00023268"/>
    </source>
</evidence>
<evidence type="ECO:0000313" key="19">
    <source>
        <dbReference type="Proteomes" id="UP000033682"/>
    </source>
</evidence>
<dbReference type="GO" id="GO:0008955">
    <property type="term" value="F:peptidoglycan glycosyltransferase activity"/>
    <property type="evidence" value="ECO:0007669"/>
    <property type="project" value="UniProtKB-EC"/>
</dbReference>
<dbReference type="GO" id="GO:0030288">
    <property type="term" value="C:outer membrane-bounded periplasmic space"/>
    <property type="evidence" value="ECO:0007669"/>
    <property type="project" value="TreeGrafter"/>
</dbReference>
<dbReference type="Gene3D" id="1.10.3810.10">
    <property type="entry name" value="Biosynthetic peptidoglycan transglycosylase-like"/>
    <property type="match status" value="1"/>
</dbReference>
<dbReference type="Pfam" id="PF00905">
    <property type="entry name" value="Transpeptidase"/>
    <property type="match status" value="1"/>
</dbReference>
<dbReference type="GO" id="GO:0008360">
    <property type="term" value="P:regulation of cell shape"/>
    <property type="evidence" value="ECO:0007669"/>
    <property type="project" value="UniProtKB-KW"/>
</dbReference>
<reference evidence="18 19" key="1">
    <citation type="submission" date="2015-01" db="EMBL/GenBank/DDBJ databases">
        <title>Comparative genomics of the lactic acid bacteria isolated from the honey bee gut.</title>
        <authorList>
            <person name="Ellegaard K.M."/>
            <person name="Tamarit D."/>
            <person name="Javelind E."/>
            <person name="Olofsson T."/>
            <person name="Andersson S.G."/>
            <person name="Vasquez A."/>
        </authorList>
    </citation>
    <scope>NUCLEOTIDE SEQUENCE [LARGE SCALE GENOMIC DNA]</scope>
    <source>
        <strain evidence="18 19">Hma11</strain>
        <plasmid evidence="18">pHma11p1</plasmid>
    </source>
</reference>
<proteinExistence type="inferred from homology"/>
<dbReference type="Gene3D" id="3.40.710.10">
    <property type="entry name" value="DD-peptidase/beta-lactamase superfamily"/>
    <property type="match status" value="1"/>
</dbReference>
<evidence type="ECO:0000256" key="15">
    <source>
        <dbReference type="SAM" id="Phobius"/>
    </source>
</evidence>